<dbReference type="EMBL" id="CP023434">
    <property type="protein sequence ID" value="AXY24840.1"/>
    <property type="molecule type" value="Genomic_DNA"/>
</dbReference>
<name>A0A347WID3_9LACT</name>
<organism evidence="1 2">
    <name type="scientific">Suicoccus acidiformans</name>
    <dbReference type="NCBI Taxonomy" id="2036206"/>
    <lineage>
        <taxon>Bacteria</taxon>
        <taxon>Bacillati</taxon>
        <taxon>Bacillota</taxon>
        <taxon>Bacilli</taxon>
        <taxon>Lactobacillales</taxon>
        <taxon>Aerococcaceae</taxon>
        <taxon>Suicoccus</taxon>
    </lineage>
</organism>
<evidence type="ECO:0000313" key="1">
    <source>
        <dbReference type="EMBL" id="AXY24840.1"/>
    </source>
</evidence>
<sequence length="91" mass="10909">MGVEFIYDVFTYTEIEPYVIHLEFVYDDTVQYIIEFGTFTECQQFLQELHEFALSIEGDDIEDQELLIEEFLLSKAPYFTNVVHRINPTEW</sequence>
<dbReference type="Proteomes" id="UP000263232">
    <property type="component" value="Chromosome"/>
</dbReference>
<protein>
    <submittedName>
        <fullName evidence="1">Uncharacterized protein</fullName>
    </submittedName>
</protein>
<accession>A0A347WID3</accession>
<dbReference type="RefSeq" id="WP_118989764.1">
    <property type="nucleotide sequence ID" value="NZ_CP023434.1"/>
</dbReference>
<dbReference type="KEGG" id="abae:CL176_01735"/>
<dbReference type="AlphaFoldDB" id="A0A347WID3"/>
<gene>
    <name evidence="1" type="ORF">CL176_01735</name>
</gene>
<evidence type="ECO:0000313" key="2">
    <source>
        <dbReference type="Proteomes" id="UP000263232"/>
    </source>
</evidence>
<reference evidence="1 2" key="1">
    <citation type="submission" date="2017-09" db="EMBL/GenBank/DDBJ databases">
        <title>Complete genome sequence of Oxytococcus suis strain ZY16052.</title>
        <authorList>
            <person name="Li F."/>
        </authorList>
    </citation>
    <scope>NUCLEOTIDE SEQUENCE [LARGE SCALE GENOMIC DNA]</scope>
    <source>
        <strain evidence="1 2">ZY16052</strain>
    </source>
</reference>
<proteinExistence type="predicted"/>
<keyword evidence="2" id="KW-1185">Reference proteome</keyword>